<dbReference type="ExpressionAtlas" id="A0A1D6LN03">
    <property type="expression patterns" value="baseline and differential"/>
</dbReference>
<evidence type="ECO:0000256" key="5">
    <source>
        <dbReference type="ARBA" id="ARBA00023054"/>
    </source>
</evidence>
<evidence type="ECO:0000256" key="3">
    <source>
        <dbReference type="ARBA" id="ARBA00022692"/>
    </source>
</evidence>
<sequence length="274" mass="30422">MAAAVACRRAALLHGHQQWPQRWAAAPCPRSISQLVKTNGRRAFLVDTLALVSQASGVSPYRTLAQFRLPPERCSAECSGELLTRAGMVVSLAGQEAGVAGRAHQAGGGDHLRHHGGPQRQPREHLRVLRLQGRDAEGKRLAFGIAWMSEMLQESNISKFKSQVQSSQENHFSLLQRETEKLRGDIDKMRSELKYEIDKVTAGQRLDLNLERGRIRDELAKQNEETTELTTKLDKEIHSLKAQLEAAKYDVIKYCIGTIVSISAVGLAVLRIVM</sequence>
<keyword evidence="5" id="KW-0175">Coiled coil</keyword>
<accession>A0A1D6LN03</accession>
<dbReference type="SMR" id="A0A1D6LN03"/>
<dbReference type="GO" id="GO:0016020">
    <property type="term" value="C:membrane"/>
    <property type="evidence" value="ECO:0007669"/>
    <property type="project" value="UniProtKB-SubCell"/>
</dbReference>
<comment type="subcellular location">
    <subcellularLocation>
        <location evidence="2">Membrane</location>
    </subcellularLocation>
    <subcellularLocation>
        <location evidence="1">Mitochondrion</location>
    </subcellularLocation>
</comment>
<evidence type="ECO:0000256" key="7">
    <source>
        <dbReference type="ARBA" id="ARBA00023136"/>
    </source>
</evidence>
<dbReference type="IntAct" id="A0A1D6LN03">
    <property type="interactions" value="1"/>
</dbReference>
<dbReference type="InParanoid" id="A0A1D6LN03"/>
<proteinExistence type="predicted"/>
<gene>
    <name evidence="10" type="ORF">ZEAMMB73_Zm00001d036417</name>
</gene>
<evidence type="ECO:0000256" key="8">
    <source>
        <dbReference type="SAM" id="MobiDB-lite"/>
    </source>
</evidence>
<dbReference type="STRING" id="4577.A0A1D6LN03"/>
<keyword evidence="4 9" id="KW-1133">Transmembrane helix</keyword>
<organism evidence="10">
    <name type="scientific">Zea mays</name>
    <name type="common">Maize</name>
    <dbReference type="NCBI Taxonomy" id="4577"/>
    <lineage>
        <taxon>Eukaryota</taxon>
        <taxon>Viridiplantae</taxon>
        <taxon>Streptophyta</taxon>
        <taxon>Embryophyta</taxon>
        <taxon>Tracheophyta</taxon>
        <taxon>Spermatophyta</taxon>
        <taxon>Magnoliopsida</taxon>
        <taxon>Liliopsida</taxon>
        <taxon>Poales</taxon>
        <taxon>Poaceae</taxon>
        <taxon>PACMAD clade</taxon>
        <taxon>Panicoideae</taxon>
        <taxon>Andropogonodae</taxon>
        <taxon>Andropogoneae</taxon>
        <taxon>Tripsacinae</taxon>
        <taxon>Zea</taxon>
    </lineage>
</organism>
<evidence type="ECO:0000256" key="2">
    <source>
        <dbReference type="ARBA" id="ARBA00004370"/>
    </source>
</evidence>
<dbReference type="Gene3D" id="1.20.5.340">
    <property type="match status" value="1"/>
</dbReference>
<name>A0A1D6LN03_MAIZE</name>
<dbReference type="GO" id="GO:0005739">
    <property type="term" value="C:mitochondrion"/>
    <property type="evidence" value="ECO:0007669"/>
    <property type="project" value="UniProtKB-SubCell"/>
</dbReference>
<keyword evidence="6" id="KW-0496">Mitochondrion</keyword>
<dbReference type="PANTHER" id="PTHR14360">
    <property type="entry name" value="PROTEIN FMP32, MITOCHONDRIAL"/>
    <property type="match status" value="1"/>
</dbReference>
<evidence type="ECO:0000256" key="1">
    <source>
        <dbReference type="ARBA" id="ARBA00004173"/>
    </source>
</evidence>
<dbReference type="InterPro" id="IPR024461">
    <property type="entry name" value="CCDC90-like"/>
</dbReference>
<protein>
    <submittedName>
        <fullName evidence="10">Mitochondrion protein</fullName>
    </submittedName>
</protein>
<keyword evidence="7 9" id="KW-0472">Membrane</keyword>
<evidence type="ECO:0000313" key="10">
    <source>
        <dbReference type="EMBL" id="AQK80952.1"/>
    </source>
</evidence>
<dbReference type="AlphaFoldDB" id="A0A1D6LN03"/>
<evidence type="ECO:0000256" key="9">
    <source>
        <dbReference type="SAM" id="Phobius"/>
    </source>
</evidence>
<evidence type="ECO:0000256" key="4">
    <source>
        <dbReference type="ARBA" id="ARBA00022989"/>
    </source>
</evidence>
<keyword evidence="3 9" id="KW-0812">Transmembrane</keyword>
<dbReference type="FunCoup" id="A0A1D6LN03">
    <property type="interactions" value="2776"/>
</dbReference>
<feature type="transmembrane region" description="Helical" evidence="9">
    <location>
        <begin position="251"/>
        <end position="273"/>
    </location>
</feature>
<dbReference type="PANTHER" id="PTHR14360:SF1">
    <property type="entry name" value="PROTEIN FMP32, MITOCHONDRIAL"/>
    <property type="match status" value="1"/>
</dbReference>
<evidence type="ECO:0000256" key="6">
    <source>
        <dbReference type="ARBA" id="ARBA00023128"/>
    </source>
</evidence>
<dbReference type="EMBL" id="CM000782">
    <property type="protein sequence ID" value="AQK80952.1"/>
    <property type="molecule type" value="Genomic_DNA"/>
</dbReference>
<dbReference type="Pfam" id="PF07798">
    <property type="entry name" value="CCDC90-like"/>
    <property type="match status" value="1"/>
</dbReference>
<feature type="region of interest" description="Disordered" evidence="8">
    <location>
        <begin position="102"/>
        <end position="122"/>
    </location>
</feature>
<reference evidence="10" key="1">
    <citation type="submission" date="2015-12" db="EMBL/GenBank/DDBJ databases">
        <title>Update maize B73 reference genome by single molecule sequencing technologies.</title>
        <authorList>
            <consortium name="Maize Genome Sequencing Project"/>
            <person name="Ware D."/>
        </authorList>
    </citation>
    <scope>NUCLEOTIDE SEQUENCE</scope>
    <source>
        <tissue evidence="10">Seedling</tissue>
    </source>
</reference>